<organism evidence="3 4">
    <name type="scientific">Pseudoflavonifractor hominis</name>
    <dbReference type="NCBI Taxonomy" id="2763059"/>
    <lineage>
        <taxon>Bacteria</taxon>
        <taxon>Bacillati</taxon>
        <taxon>Bacillota</taxon>
        <taxon>Clostridia</taxon>
        <taxon>Eubacteriales</taxon>
        <taxon>Oscillospiraceae</taxon>
        <taxon>Pseudoflavonifractor</taxon>
    </lineage>
</organism>
<dbReference type="InterPro" id="IPR015942">
    <property type="entry name" value="Asp/Glu/hydantoin_racemase"/>
</dbReference>
<sequence length="238" mass="26212">MANDRPKLGILGGMGPQATLELCQRIVDYTDADRDQDHIPTLIYNDTWIPDRTGAILGGDAQRCYEALLSGGRVLEGAGCSILAIPCNTSHYFAARLQEDLGGMKLLHMVRESAAVLARRGCRRVGVLATDGTVRTGVYQRELQALGIECPPLPEEIQRRVMSIIYDEIKQGRRGTPEDFVPIDRAVREELGCDGAVLGCTELSVFRTFHGLPEFYLDALDVLARRCVTACGYPLREC</sequence>
<protein>
    <submittedName>
        <fullName evidence="3">Aspartate/glutamate racemase family protein</fullName>
    </submittedName>
</protein>
<dbReference type="Gene3D" id="3.40.50.1860">
    <property type="match status" value="2"/>
</dbReference>
<evidence type="ECO:0000313" key="4">
    <source>
        <dbReference type="Proteomes" id="UP000660021"/>
    </source>
</evidence>
<name>A0ABR7HRA8_9FIRM</name>
<dbReference type="InterPro" id="IPR001920">
    <property type="entry name" value="Asp/Glu_race"/>
</dbReference>
<accession>A0ABR7HRA8</accession>
<proteinExistence type="inferred from homology"/>
<comment type="similarity">
    <text evidence="1">Belongs to the aspartate/glutamate racemases family.</text>
</comment>
<dbReference type="PANTHER" id="PTHR21198">
    <property type="entry name" value="GLUTAMATE RACEMASE"/>
    <property type="match status" value="1"/>
</dbReference>
<gene>
    <name evidence="3" type="ORF">H8S34_04395</name>
</gene>
<evidence type="ECO:0000313" key="3">
    <source>
        <dbReference type="EMBL" id="MBC5730071.1"/>
    </source>
</evidence>
<dbReference type="PROSITE" id="PS00923">
    <property type="entry name" value="ASP_GLU_RACEMASE_1"/>
    <property type="match status" value="1"/>
</dbReference>
<dbReference type="EMBL" id="JACOPR010000002">
    <property type="protein sequence ID" value="MBC5730071.1"/>
    <property type="molecule type" value="Genomic_DNA"/>
</dbReference>
<dbReference type="Proteomes" id="UP000660021">
    <property type="component" value="Unassembled WGS sequence"/>
</dbReference>
<reference evidence="3 4" key="1">
    <citation type="submission" date="2020-08" db="EMBL/GenBank/DDBJ databases">
        <title>Genome public.</title>
        <authorList>
            <person name="Liu C."/>
            <person name="Sun Q."/>
        </authorList>
    </citation>
    <scope>NUCLEOTIDE SEQUENCE [LARGE SCALE GENOMIC DNA]</scope>
    <source>
        <strain evidence="3 4">New-38</strain>
    </source>
</reference>
<keyword evidence="4" id="KW-1185">Reference proteome</keyword>
<dbReference type="NCBIfam" id="TIGR00035">
    <property type="entry name" value="asp_race"/>
    <property type="match status" value="1"/>
</dbReference>
<dbReference type="PANTHER" id="PTHR21198:SF7">
    <property type="entry name" value="ASPARTATE-GLUTAMATE RACEMASE FAMILY"/>
    <property type="match status" value="1"/>
</dbReference>
<dbReference type="InterPro" id="IPR004380">
    <property type="entry name" value="Asp_race"/>
</dbReference>
<evidence type="ECO:0000256" key="2">
    <source>
        <dbReference type="ARBA" id="ARBA00023235"/>
    </source>
</evidence>
<dbReference type="Pfam" id="PF01177">
    <property type="entry name" value="Asp_Glu_race"/>
    <property type="match status" value="1"/>
</dbReference>
<keyword evidence="2" id="KW-0413">Isomerase</keyword>
<comment type="caution">
    <text evidence="3">The sequence shown here is derived from an EMBL/GenBank/DDBJ whole genome shotgun (WGS) entry which is preliminary data.</text>
</comment>
<dbReference type="InterPro" id="IPR018187">
    <property type="entry name" value="Asp/Glu_racemase_AS_1"/>
</dbReference>
<evidence type="ECO:0000256" key="1">
    <source>
        <dbReference type="ARBA" id="ARBA00007847"/>
    </source>
</evidence>
<dbReference type="SUPFAM" id="SSF53681">
    <property type="entry name" value="Aspartate/glutamate racemase"/>
    <property type="match status" value="2"/>
</dbReference>
<dbReference type="RefSeq" id="WP_186963146.1">
    <property type="nucleotide sequence ID" value="NZ_JACOPR010000002.1"/>
</dbReference>